<dbReference type="Proteomes" id="UP000298061">
    <property type="component" value="Unassembled WGS sequence"/>
</dbReference>
<accession>A0A4Z0A9Y2</accession>
<sequence>MAFTASLKTQLNALAPVTRLPPEVIAEIFSILCDVQDPDPSLEDSLDLLFEEEFFGELEEPRTRPLCVEKLGWMLVTQVCSDWRSVAVNTPTLWKRITWSLGHSWASRMFSNSRLAPISVRMEKNRNRPIDKDDPELIGRHLSHMRHLYLSIEDASPMDALLKKANGPTPLLQTLHLAVHTTSNFPRAQRHVSTTQSDLFGGYAPGLRKVDLFDVSIPWTSPLFKGLHWLSMTLPIQSFPRDEDWAPTLTQFLDVLQNMPKLNYLKVEGSLPTYEPEMASSFLSSNVRRARLGRLRKLHLGGRTLDVALALRHLSVPLSTELSLAIVSRAEHEDAQIEVANARKLFTVLSNHINPREGDPIPIHEISVTRSSRLEINVYPDSRYGSISLQFEDCLDRAAFVRSCFEDLLFRPIPMMHLMGLGWQEQELLHIFGQPGGNASTVRSMFVSGSNGASRFCTFLCCRSMANIVMEGAIVPMNAGELPLPALNALEFTQSDFNDEVTRRCLTTAVRMRKECGIPLEVLAFTDCSLPDDDDRWLEELEGFVPNVRVEDLDGYDDDF</sequence>
<dbReference type="Gene3D" id="1.20.1280.50">
    <property type="match status" value="1"/>
</dbReference>
<dbReference type="STRING" id="135208.A0A4Z0A9Y2"/>
<gene>
    <name evidence="1" type="ORF">EWM64_g109</name>
</gene>
<keyword evidence="2" id="KW-1185">Reference proteome</keyword>
<comment type="caution">
    <text evidence="1">The sequence shown here is derived from an EMBL/GenBank/DDBJ whole genome shotgun (WGS) entry which is preliminary data.</text>
</comment>
<proteinExistence type="predicted"/>
<evidence type="ECO:0000313" key="1">
    <source>
        <dbReference type="EMBL" id="TFY83916.1"/>
    </source>
</evidence>
<dbReference type="AlphaFoldDB" id="A0A4Z0A9Y2"/>
<protein>
    <submittedName>
        <fullName evidence="1">Uncharacterized protein</fullName>
    </submittedName>
</protein>
<evidence type="ECO:0000313" key="2">
    <source>
        <dbReference type="Proteomes" id="UP000298061"/>
    </source>
</evidence>
<organism evidence="1 2">
    <name type="scientific">Hericium alpestre</name>
    <dbReference type="NCBI Taxonomy" id="135208"/>
    <lineage>
        <taxon>Eukaryota</taxon>
        <taxon>Fungi</taxon>
        <taxon>Dikarya</taxon>
        <taxon>Basidiomycota</taxon>
        <taxon>Agaricomycotina</taxon>
        <taxon>Agaricomycetes</taxon>
        <taxon>Russulales</taxon>
        <taxon>Hericiaceae</taxon>
        <taxon>Hericium</taxon>
    </lineage>
</organism>
<dbReference type="OrthoDB" id="2269034at2759"/>
<name>A0A4Z0A9Y2_9AGAM</name>
<reference evidence="1 2" key="1">
    <citation type="submission" date="2019-02" db="EMBL/GenBank/DDBJ databases">
        <title>Genome sequencing of the rare red list fungi Hericium alpestre (H. flagellum).</title>
        <authorList>
            <person name="Buettner E."/>
            <person name="Kellner H."/>
        </authorList>
    </citation>
    <scope>NUCLEOTIDE SEQUENCE [LARGE SCALE GENOMIC DNA]</scope>
    <source>
        <strain evidence="1 2">DSM 108284</strain>
    </source>
</reference>
<dbReference type="EMBL" id="SFCI01000004">
    <property type="protein sequence ID" value="TFY83916.1"/>
    <property type="molecule type" value="Genomic_DNA"/>
</dbReference>